<dbReference type="AlphaFoldDB" id="B4FLS1"/>
<feature type="region of interest" description="Disordered" evidence="1">
    <location>
        <begin position="37"/>
        <end position="66"/>
    </location>
</feature>
<dbReference type="EMBL" id="BT038059">
    <property type="protein sequence ID" value="ACF83064.1"/>
    <property type="molecule type" value="mRNA"/>
</dbReference>
<organism evidence="2">
    <name type="scientific">Zea mays</name>
    <name type="common">Maize</name>
    <dbReference type="NCBI Taxonomy" id="4577"/>
    <lineage>
        <taxon>Eukaryota</taxon>
        <taxon>Viridiplantae</taxon>
        <taxon>Streptophyta</taxon>
        <taxon>Embryophyta</taxon>
        <taxon>Tracheophyta</taxon>
        <taxon>Spermatophyta</taxon>
        <taxon>Magnoliopsida</taxon>
        <taxon>Liliopsida</taxon>
        <taxon>Poales</taxon>
        <taxon>Poaceae</taxon>
        <taxon>PACMAD clade</taxon>
        <taxon>Panicoideae</taxon>
        <taxon>Andropogonodae</taxon>
        <taxon>Andropogoneae</taxon>
        <taxon>Tripsacinae</taxon>
        <taxon>Zea</taxon>
    </lineage>
</organism>
<name>B4FLS1_MAIZE</name>
<evidence type="ECO:0000256" key="1">
    <source>
        <dbReference type="SAM" id="MobiDB-lite"/>
    </source>
</evidence>
<evidence type="ECO:0000313" key="2">
    <source>
        <dbReference type="EMBL" id="ACF83064.1"/>
    </source>
</evidence>
<proteinExistence type="evidence at transcript level"/>
<protein>
    <submittedName>
        <fullName evidence="2">Uncharacterized protein</fullName>
    </submittedName>
</protein>
<reference evidence="2" key="1">
    <citation type="journal article" date="2009" name="PLoS Genet.">
        <title>Sequencing, mapping, and analysis of 27,455 maize full-length cDNAs.</title>
        <authorList>
            <person name="Soderlund C."/>
            <person name="Descour A."/>
            <person name="Kudrna D."/>
            <person name="Bomhoff M."/>
            <person name="Boyd L."/>
            <person name="Currie J."/>
            <person name="Angelova A."/>
            <person name="Collura K."/>
            <person name="Wissotski M."/>
            <person name="Ashley E."/>
            <person name="Morrow D."/>
            <person name="Fernandes J."/>
            <person name="Walbot V."/>
            <person name="Yu Y."/>
        </authorList>
    </citation>
    <scope>NUCLEOTIDE SEQUENCE</scope>
    <source>
        <strain evidence="2">B73</strain>
    </source>
</reference>
<accession>B4FLS1</accession>
<sequence length="81" mass="8718">MVPCLHRITNSCLAVTTSLPSLHEGTAMVPCHRTGIIHPAPGSMGSRHQDSPRLPPATPMSGSGEISWMHAPDIVVRFSHR</sequence>